<feature type="transmembrane region" description="Helical" evidence="1">
    <location>
        <begin position="12"/>
        <end position="34"/>
    </location>
</feature>
<proteinExistence type="predicted"/>
<evidence type="ECO:0000313" key="2">
    <source>
        <dbReference type="EMBL" id="EEY95108.1"/>
    </source>
</evidence>
<dbReference type="Proteomes" id="UP000012047">
    <property type="component" value="Unassembled WGS sequence"/>
</dbReference>
<dbReference type="HOGENOM" id="CLU_061112_0_0_6"/>
<evidence type="ECO:0000256" key="1">
    <source>
        <dbReference type="SAM" id="Phobius"/>
    </source>
</evidence>
<feature type="transmembrane region" description="Helical" evidence="1">
    <location>
        <begin position="181"/>
        <end position="208"/>
    </location>
</feature>
<feature type="transmembrane region" description="Helical" evidence="1">
    <location>
        <begin position="359"/>
        <end position="375"/>
    </location>
</feature>
<evidence type="ECO:0000313" key="3">
    <source>
        <dbReference type="Proteomes" id="UP000012047"/>
    </source>
</evidence>
<feature type="transmembrane region" description="Helical" evidence="1">
    <location>
        <begin position="105"/>
        <end position="124"/>
    </location>
</feature>
<feature type="transmembrane region" description="Helical" evidence="1">
    <location>
        <begin position="215"/>
        <end position="240"/>
    </location>
</feature>
<feature type="transmembrane region" description="Helical" evidence="1">
    <location>
        <begin position="79"/>
        <end position="99"/>
    </location>
</feature>
<feature type="transmembrane region" description="Helical" evidence="1">
    <location>
        <begin position="295"/>
        <end position="319"/>
    </location>
</feature>
<gene>
    <name evidence="2" type="ORF">HMPREF0016_02781</name>
</gene>
<feature type="transmembrane region" description="Helical" evidence="1">
    <location>
        <begin position="40"/>
        <end position="58"/>
    </location>
</feature>
<dbReference type="EMBL" id="GG704970">
    <property type="protein sequence ID" value="EEY95108.1"/>
    <property type="molecule type" value="Genomic_DNA"/>
</dbReference>
<feature type="transmembrane region" description="Helical" evidence="1">
    <location>
        <begin position="331"/>
        <end position="353"/>
    </location>
</feature>
<dbReference type="eggNOG" id="ENOG502Z85R">
    <property type="taxonomic scope" value="Bacteria"/>
</dbReference>
<feature type="transmembrane region" description="Helical" evidence="1">
    <location>
        <begin position="136"/>
        <end position="169"/>
    </location>
</feature>
<name>D0SG08_ACIJO</name>
<accession>D0SG08</accession>
<sequence length="385" mass="44043">MMYQFDAFSNIIWAPILFSIFLILSLKVCNYFKINYKLSLSLYLWHTLFCVVYIWFALNFGADSNKYYYNALNFDNRDFNFGTSFIIYFTYFLHNFLGFSYVDQFLIHGFIGYIGLLAFAGSIKQATLYKSKNIKLLGWVIVFLPSVSFWTTALGKDAISFMALGLALWSALDFKNRKVLLFFSIFSMFMVRPHIGAALAIAFAFSIIFDKRTSLYIKVFFGTISLIITAFIIPIMINYIGLSEADGLSDVDAYVDKRQNSNLSGGSSLDIASMSLPMQMLSYLFRPLPFEAHTLFALIASLDNIILIYLLILGVVAYLEKSKPSIESNRIFLWVYFFICLMMLATTTANLGIAMRQKWMFLPCLIFLLLSVIGTKNKELDKSLK</sequence>
<organism evidence="2 3">
    <name type="scientific">Acinetobacter johnsonii SH046</name>
    <dbReference type="NCBI Taxonomy" id="575586"/>
    <lineage>
        <taxon>Bacteria</taxon>
        <taxon>Pseudomonadati</taxon>
        <taxon>Pseudomonadota</taxon>
        <taxon>Gammaproteobacteria</taxon>
        <taxon>Moraxellales</taxon>
        <taxon>Moraxellaceae</taxon>
        <taxon>Acinetobacter</taxon>
    </lineage>
</organism>
<reference evidence="3" key="1">
    <citation type="journal article" date="2012" name="PLoS ONE">
        <title>The success of Acinetobacter species; genetic, metabolic and virulence attributes.</title>
        <authorList>
            <person name="Peleg A.Y."/>
            <person name="de Breij A."/>
            <person name="Adams M.D."/>
            <person name="Cerqueira G.M."/>
            <person name="Mocali S."/>
            <person name="Galardini M."/>
            <person name="Nibbering P.H."/>
            <person name="Earl A.M."/>
            <person name="Ward D.V."/>
            <person name="Paterson D.L."/>
            <person name="Seifert H."/>
            <person name="Dijkshoorn L."/>
        </authorList>
    </citation>
    <scope>NUCLEOTIDE SEQUENCE [LARGE SCALE GENOMIC DNA]</scope>
    <source>
        <strain evidence="3">SH046</strain>
    </source>
</reference>
<dbReference type="AlphaFoldDB" id="D0SG08"/>
<keyword evidence="1" id="KW-0472">Membrane</keyword>
<keyword evidence="1" id="KW-1133">Transmembrane helix</keyword>
<keyword evidence="1" id="KW-0812">Transmembrane</keyword>
<protein>
    <recommendedName>
        <fullName evidence="4">Glycosyltransferase RgtA/B/C/D-like domain-containing protein</fullName>
    </recommendedName>
</protein>
<evidence type="ECO:0008006" key="4">
    <source>
        <dbReference type="Google" id="ProtNLM"/>
    </source>
</evidence>